<evidence type="ECO:0000259" key="5">
    <source>
        <dbReference type="Pfam" id="PF12874"/>
    </source>
</evidence>
<name>A0A1Y3EUS2_9BILA</name>
<keyword evidence="3" id="KW-0862">Zinc</keyword>
<evidence type="ECO:0000313" key="6">
    <source>
        <dbReference type="EMBL" id="OUC46808.1"/>
    </source>
</evidence>
<organism evidence="6 7">
    <name type="scientific">Trichinella nativa</name>
    <dbReference type="NCBI Taxonomy" id="6335"/>
    <lineage>
        <taxon>Eukaryota</taxon>
        <taxon>Metazoa</taxon>
        <taxon>Ecdysozoa</taxon>
        <taxon>Nematoda</taxon>
        <taxon>Enoplea</taxon>
        <taxon>Dorylaimia</taxon>
        <taxon>Trichinellida</taxon>
        <taxon>Trichinellidae</taxon>
        <taxon>Trichinella</taxon>
    </lineage>
</organism>
<evidence type="ECO:0000256" key="4">
    <source>
        <dbReference type="ARBA" id="ARBA00023242"/>
    </source>
</evidence>
<accession>A0A1Y3EUS2</accession>
<evidence type="ECO:0000256" key="2">
    <source>
        <dbReference type="ARBA" id="ARBA00022771"/>
    </source>
</evidence>
<dbReference type="PANTHER" id="PTHR45986:SF1">
    <property type="entry name" value="ZINC FINGER MATRIN-TYPE PROTEIN 2"/>
    <property type="match status" value="1"/>
</dbReference>
<dbReference type="Pfam" id="PF12874">
    <property type="entry name" value="zf-met"/>
    <property type="match status" value="1"/>
</dbReference>
<dbReference type="GO" id="GO:0000398">
    <property type="term" value="P:mRNA splicing, via spliceosome"/>
    <property type="evidence" value="ECO:0007669"/>
    <property type="project" value="InterPro"/>
</dbReference>
<gene>
    <name evidence="6" type="ORF">D917_07438</name>
</gene>
<dbReference type="EMBL" id="LVZM01005824">
    <property type="protein sequence ID" value="OUC46808.1"/>
    <property type="molecule type" value="Genomic_DNA"/>
</dbReference>
<dbReference type="PANTHER" id="PTHR45986">
    <property type="entry name" value="ZINC FINGER MATRIN-TYPE PROTEIN 2"/>
    <property type="match status" value="1"/>
</dbReference>
<dbReference type="GO" id="GO:0046540">
    <property type="term" value="C:U4/U6 x U5 tri-snRNP complex"/>
    <property type="evidence" value="ECO:0007669"/>
    <property type="project" value="TreeGrafter"/>
</dbReference>
<evidence type="ECO:0000256" key="1">
    <source>
        <dbReference type="ARBA" id="ARBA00022723"/>
    </source>
</evidence>
<dbReference type="AlphaFoldDB" id="A0A1Y3EUS2"/>
<reference evidence="6 7" key="1">
    <citation type="submission" date="2015-04" db="EMBL/GenBank/DDBJ databases">
        <title>Draft genome of the roundworm Trichinella nativa.</title>
        <authorList>
            <person name="Mitreva M."/>
        </authorList>
    </citation>
    <scope>NUCLEOTIDE SEQUENCE [LARGE SCALE GENOMIC DNA]</scope>
    <source>
        <strain evidence="6 7">ISS45</strain>
    </source>
</reference>
<dbReference type="InterPro" id="IPR036236">
    <property type="entry name" value="Znf_C2H2_sf"/>
</dbReference>
<dbReference type="InterPro" id="IPR040107">
    <property type="entry name" value="Snu23"/>
</dbReference>
<comment type="caution">
    <text evidence="6">The sequence shown here is derived from an EMBL/GenBank/DDBJ whole genome shotgun (WGS) entry which is preliminary data.</text>
</comment>
<protein>
    <recommendedName>
        <fullName evidence="5">C2H2-type domain-containing protein</fullName>
    </recommendedName>
</protein>
<keyword evidence="2" id="KW-0863">Zinc-finger</keyword>
<dbReference type="InterPro" id="IPR013087">
    <property type="entry name" value="Znf_C2H2_type"/>
</dbReference>
<sequence>MEPAFNPGDHRRKWDKVEYERLARERLEKEEESEKPNERFEPKEKKIREYLKPRDYKIDLDSKVGKSVVITKSTPASEAGGYYCNVCDCIVKDSINFLDHINGKKRKFLFLERLLNFGYFFLIFVKTKKAFSSREIFQIKLPPMIMCRMILR</sequence>
<dbReference type="Proteomes" id="UP000243006">
    <property type="component" value="Unassembled WGS sequence"/>
</dbReference>
<keyword evidence="4" id="KW-0539">Nucleus</keyword>
<dbReference type="GO" id="GO:0005681">
    <property type="term" value="C:spliceosomal complex"/>
    <property type="evidence" value="ECO:0007669"/>
    <property type="project" value="InterPro"/>
</dbReference>
<dbReference type="SUPFAM" id="SSF57667">
    <property type="entry name" value="beta-beta-alpha zinc fingers"/>
    <property type="match status" value="1"/>
</dbReference>
<evidence type="ECO:0000256" key="3">
    <source>
        <dbReference type="ARBA" id="ARBA00022833"/>
    </source>
</evidence>
<dbReference type="GO" id="GO:0008270">
    <property type="term" value="F:zinc ion binding"/>
    <property type="evidence" value="ECO:0007669"/>
    <property type="project" value="UniProtKB-KW"/>
</dbReference>
<proteinExistence type="predicted"/>
<evidence type="ECO:0000313" key="7">
    <source>
        <dbReference type="Proteomes" id="UP000243006"/>
    </source>
</evidence>
<keyword evidence="1" id="KW-0479">Metal-binding</keyword>
<feature type="domain" description="C2H2-type" evidence="5">
    <location>
        <begin position="82"/>
        <end position="105"/>
    </location>
</feature>